<dbReference type="AlphaFoldDB" id="A0AAW7I3T3"/>
<keyword evidence="1" id="KW-1133">Transmembrane helix</keyword>
<sequence>MYLLAAVVLMMLAGVAMSTHFALGILPFLAAWWCFSQSTRQSLETFLAFAFILILIGFVLNVVVANW</sequence>
<evidence type="ECO:0000256" key="1">
    <source>
        <dbReference type="SAM" id="Phobius"/>
    </source>
</evidence>
<dbReference type="RefSeq" id="WP_265431207.1">
    <property type="nucleotide sequence ID" value="NZ_JAOPLV010000001.1"/>
</dbReference>
<keyword evidence="1" id="KW-0472">Membrane</keyword>
<dbReference type="Proteomes" id="UP001168216">
    <property type="component" value="Unassembled WGS sequence"/>
</dbReference>
<comment type="caution">
    <text evidence="2">The sequence shown here is derived from an EMBL/GenBank/DDBJ whole genome shotgun (WGS) entry which is preliminary data.</text>
</comment>
<name>A0AAW7I3T3_9GAMM</name>
<organism evidence="2 3">
    <name type="scientific">Aeromonas bestiarum</name>
    <dbReference type="NCBI Taxonomy" id="105751"/>
    <lineage>
        <taxon>Bacteria</taxon>
        <taxon>Pseudomonadati</taxon>
        <taxon>Pseudomonadota</taxon>
        <taxon>Gammaproteobacteria</taxon>
        <taxon>Aeromonadales</taxon>
        <taxon>Aeromonadaceae</taxon>
        <taxon>Aeromonas</taxon>
    </lineage>
</organism>
<feature type="transmembrane region" description="Helical" evidence="1">
    <location>
        <begin position="46"/>
        <end position="65"/>
    </location>
</feature>
<protein>
    <submittedName>
        <fullName evidence="2">Uncharacterized protein</fullName>
    </submittedName>
</protein>
<evidence type="ECO:0000313" key="3">
    <source>
        <dbReference type="Proteomes" id="UP001168216"/>
    </source>
</evidence>
<reference evidence="2" key="1">
    <citation type="submission" date="2023-08" db="EMBL/GenBank/DDBJ databases">
        <title>WGS of Aeromonas isolates.</title>
        <authorList>
            <person name="Lee H."/>
        </authorList>
    </citation>
    <scope>NUCLEOTIDE SEQUENCE</scope>
    <source>
        <strain evidence="2">SL22</strain>
    </source>
</reference>
<evidence type="ECO:0000313" key="2">
    <source>
        <dbReference type="EMBL" id="MDM5138437.1"/>
    </source>
</evidence>
<feature type="transmembrane region" description="Helical" evidence="1">
    <location>
        <begin position="6"/>
        <end position="34"/>
    </location>
</feature>
<gene>
    <name evidence="2" type="ORF">OB959_01305</name>
</gene>
<accession>A0AAW7I3T3</accession>
<dbReference type="EMBL" id="JAOPLV010000001">
    <property type="protein sequence ID" value="MDM5138437.1"/>
    <property type="molecule type" value="Genomic_DNA"/>
</dbReference>
<proteinExistence type="predicted"/>
<keyword evidence="1" id="KW-0812">Transmembrane</keyword>